<dbReference type="EMBL" id="GGEC01078647">
    <property type="protein sequence ID" value="MBX59131.1"/>
    <property type="molecule type" value="Transcribed_RNA"/>
</dbReference>
<feature type="transmembrane region" description="Helical" evidence="1">
    <location>
        <begin position="27"/>
        <end position="49"/>
    </location>
</feature>
<evidence type="ECO:0000256" key="1">
    <source>
        <dbReference type="SAM" id="Phobius"/>
    </source>
</evidence>
<proteinExistence type="predicted"/>
<reference evidence="2" key="1">
    <citation type="submission" date="2018-02" db="EMBL/GenBank/DDBJ databases">
        <title>Rhizophora mucronata_Transcriptome.</title>
        <authorList>
            <person name="Meera S.P."/>
            <person name="Sreeshan A."/>
            <person name="Augustine A."/>
        </authorList>
    </citation>
    <scope>NUCLEOTIDE SEQUENCE</scope>
    <source>
        <tissue evidence="2">Leaf</tissue>
    </source>
</reference>
<dbReference type="AlphaFoldDB" id="A0A2P2PWM0"/>
<sequence>MQTNHACFNIMLDKLCQSSPWSFISQIFYFISVVITMTCFNNYCLFTFFRRICPSGDMANHYITFTRC</sequence>
<keyword evidence="1" id="KW-1133">Transmembrane helix</keyword>
<accession>A0A2P2PWM0</accession>
<evidence type="ECO:0000313" key="2">
    <source>
        <dbReference type="EMBL" id="MBX59131.1"/>
    </source>
</evidence>
<keyword evidence="1" id="KW-0472">Membrane</keyword>
<keyword evidence="1" id="KW-0812">Transmembrane</keyword>
<organism evidence="2">
    <name type="scientific">Rhizophora mucronata</name>
    <name type="common">Asiatic mangrove</name>
    <dbReference type="NCBI Taxonomy" id="61149"/>
    <lineage>
        <taxon>Eukaryota</taxon>
        <taxon>Viridiplantae</taxon>
        <taxon>Streptophyta</taxon>
        <taxon>Embryophyta</taxon>
        <taxon>Tracheophyta</taxon>
        <taxon>Spermatophyta</taxon>
        <taxon>Magnoliopsida</taxon>
        <taxon>eudicotyledons</taxon>
        <taxon>Gunneridae</taxon>
        <taxon>Pentapetalae</taxon>
        <taxon>rosids</taxon>
        <taxon>fabids</taxon>
        <taxon>Malpighiales</taxon>
        <taxon>Rhizophoraceae</taxon>
        <taxon>Rhizophora</taxon>
    </lineage>
</organism>
<name>A0A2P2PWM0_RHIMU</name>
<protein>
    <submittedName>
        <fullName evidence="2">Uncharacterized protein</fullName>
    </submittedName>
</protein>